<evidence type="ECO:0000256" key="1">
    <source>
        <dbReference type="SAM" id="MobiDB-lite"/>
    </source>
</evidence>
<evidence type="ECO:0000313" key="3">
    <source>
        <dbReference type="EMBL" id="CAK5262726.1"/>
    </source>
</evidence>
<dbReference type="EMBL" id="CAVNYO010000023">
    <property type="protein sequence ID" value="CAK5262726.1"/>
    <property type="molecule type" value="Genomic_DNA"/>
</dbReference>
<keyword evidence="2" id="KW-0812">Transmembrane</keyword>
<comment type="caution">
    <text evidence="3">The sequence shown here is derived from an EMBL/GenBank/DDBJ whole genome shotgun (WGS) entry which is preliminary data.</text>
</comment>
<keyword evidence="2" id="KW-0472">Membrane</keyword>
<gene>
    <name evidence="3" type="ORF">MYCIT1_LOCUS1677</name>
</gene>
<sequence>MQPSGYHSTKHIAFHFSIFIYYTHSSHKMVALRFTSLFLFISSAFVVASPLALRAPVIEKRASIGGIDGTLPGIQANGGSALGQRGGLGGLGGALGGLGAAGAAGGADGAGGAGGLGGALGGLVGAGGAGGLGGALGGLGGAGGAGGLGGALGGLGGAGGAGGAAGAGGGADLGGLLQQIQGAVKRETAPQIARTVSALIARLDEYGVSLEDADKDEATTSKRAADKKKKTGLKKAIGKGKKASPKKAAAKVEDTD</sequence>
<evidence type="ECO:0000313" key="4">
    <source>
        <dbReference type="Proteomes" id="UP001295794"/>
    </source>
</evidence>
<name>A0AAD2GSI3_9AGAR</name>
<dbReference type="Proteomes" id="UP001295794">
    <property type="component" value="Unassembled WGS sequence"/>
</dbReference>
<accession>A0AAD2GSI3</accession>
<proteinExistence type="predicted"/>
<dbReference type="AlphaFoldDB" id="A0AAD2GSI3"/>
<evidence type="ECO:0000256" key="2">
    <source>
        <dbReference type="SAM" id="Phobius"/>
    </source>
</evidence>
<keyword evidence="2" id="KW-1133">Transmembrane helix</keyword>
<feature type="transmembrane region" description="Helical" evidence="2">
    <location>
        <begin position="30"/>
        <end position="53"/>
    </location>
</feature>
<reference evidence="3" key="1">
    <citation type="submission" date="2023-11" db="EMBL/GenBank/DDBJ databases">
        <authorList>
            <person name="De Vega J J."/>
            <person name="De Vega J J."/>
        </authorList>
    </citation>
    <scope>NUCLEOTIDE SEQUENCE</scope>
</reference>
<feature type="compositionally biased region" description="Basic residues" evidence="1">
    <location>
        <begin position="225"/>
        <end position="249"/>
    </location>
</feature>
<organism evidence="3 4">
    <name type="scientific">Mycena citricolor</name>
    <dbReference type="NCBI Taxonomy" id="2018698"/>
    <lineage>
        <taxon>Eukaryota</taxon>
        <taxon>Fungi</taxon>
        <taxon>Dikarya</taxon>
        <taxon>Basidiomycota</taxon>
        <taxon>Agaricomycotina</taxon>
        <taxon>Agaricomycetes</taxon>
        <taxon>Agaricomycetidae</taxon>
        <taxon>Agaricales</taxon>
        <taxon>Marasmiineae</taxon>
        <taxon>Mycenaceae</taxon>
        <taxon>Mycena</taxon>
    </lineage>
</organism>
<keyword evidence="4" id="KW-1185">Reference proteome</keyword>
<feature type="region of interest" description="Disordered" evidence="1">
    <location>
        <begin position="211"/>
        <end position="256"/>
    </location>
</feature>
<protein>
    <submittedName>
        <fullName evidence="3">Uncharacterized protein</fullName>
    </submittedName>
</protein>